<dbReference type="GeneID" id="14886498"/>
<keyword evidence="2" id="KW-1185">Reference proteome</keyword>
<dbReference type="RefSeq" id="XP_004253983.1">
    <property type="nucleotide sequence ID" value="XM_004253935.1"/>
</dbReference>
<dbReference type="PANTHER" id="PTHR45661:SF3">
    <property type="entry name" value="IG-LIKE DOMAIN-CONTAINING PROTEIN"/>
    <property type="match status" value="1"/>
</dbReference>
<reference evidence="1 2" key="1">
    <citation type="submission" date="2012-10" db="EMBL/GenBank/DDBJ databases">
        <authorList>
            <person name="Zafar N."/>
            <person name="Inman J."/>
            <person name="Hall N."/>
            <person name="Lorenzi H."/>
            <person name="Caler E."/>
        </authorList>
    </citation>
    <scope>NUCLEOTIDE SEQUENCE [LARGE SCALE GENOMIC DNA]</scope>
    <source>
        <strain evidence="1 2">IP1</strain>
    </source>
</reference>
<dbReference type="AlphaFoldDB" id="A0A0A1TZZ6"/>
<dbReference type="KEGG" id="eiv:EIN_093690"/>
<evidence type="ECO:0000313" key="1">
    <source>
        <dbReference type="EMBL" id="ELP87212.1"/>
    </source>
</evidence>
<dbReference type="Gene3D" id="3.80.10.10">
    <property type="entry name" value="Ribonuclease Inhibitor"/>
    <property type="match status" value="3"/>
</dbReference>
<protein>
    <recommendedName>
        <fullName evidence="3">Leucine rich repeat containing protein BspA family protein</fullName>
    </recommendedName>
</protein>
<dbReference type="Proteomes" id="UP000014680">
    <property type="component" value="Unassembled WGS sequence"/>
</dbReference>
<dbReference type="SUPFAM" id="SSF52058">
    <property type="entry name" value="L domain-like"/>
    <property type="match status" value="2"/>
</dbReference>
<dbReference type="InterPro" id="IPR032675">
    <property type="entry name" value="LRR_dom_sf"/>
</dbReference>
<dbReference type="PANTHER" id="PTHR45661">
    <property type="entry name" value="SURFACE ANTIGEN"/>
    <property type="match status" value="1"/>
</dbReference>
<evidence type="ECO:0008006" key="3">
    <source>
        <dbReference type="Google" id="ProtNLM"/>
    </source>
</evidence>
<dbReference type="InterPro" id="IPR053139">
    <property type="entry name" value="Surface_bspA-like"/>
</dbReference>
<sequence>MSTLSGFHLMIVSKYFSTFRDFLNVEIVCKKFRGNTEKFHFNPIPLTLESIDEFPNLETLVLYSENDPIFTKRRIFKTILSSKTSYGNYLNYKEFGVQCNKVELDKIQITQFDQIDSEKVTHLACECYSRSSTLKHVILPPKLEEVGYGCFKGCKCLETIQFPTTVLSIGCVCFDYCGMLSSVTLPLLIKEIKEWTFNHCFSLKKINIPQSVTSIKYGAFSDCTSLSFLTIHNKIKEFGLECFKNCFSMKEIKIKNSNYCVQCGLRLVYNSSNKLVSFQLPHKNVFVNDFPFILLKDCSTKYTIPFGIKSIRKYCFYKTPLEKVKFTTTLKKICQSSFEKCNNLFSVDLPTSIIRLEKNSFDSSCSLRTINIPQTLKNIEPRTFNSCSNLIDVQLYHSTNYEKYVPYKYPPISIPESTVFKK</sequence>
<evidence type="ECO:0000313" key="2">
    <source>
        <dbReference type="Proteomes" id="UP000014680"/>
    </source>
</evidence>
<organism evidence="1 2">
    <name type="scientific">Entamoeba invadens IP1</name>
    <dbReference type="NCBI Taxonomy" id="370355"/>
    <lineage>
        <taxon>Eukaryota</taxon>
        <taxon>Amoebozoa</taxon>
        <taxon>Evosea</taxon>
        <taxon>Archamoebae</taxon>
        <taxon>Mastigamoebida</taxon>
        <taxon>Entamoebidae</taxon>
        <taxon>Entamoeba</taxon>
    </lineage>
</organism>
<dbReference type="InterPro" id="IPR026906">
    <property type="entry name" value="LRR_5"/>
</dbReference>
<dbReference type="VEuPathDB" id="AmoebaDB:EIN_093690"/>
<proteinExistence type="predicted"/>
<gene>
    <name evidence="1" type="ORF">EIN_093690</name>
</gene>
<dbReference type="EMBL" id="KB206860">
    <property type="protein sequence ID" value="ELP87212.1"/>
    <property type="molecule type" value="Genomic_DNA"/>
</dbReference>
<name>A0A0A1TZZ6_ENTIV</name>
<dbReference type="Pfam" id="PF13306">
    <property type="entry name" value="LRR_5"/>
    <property type="match status" value="2"/>
</dbReference>
<accession>A0A0A1TZZ6</accession>